<evidence type="ECO:0000256" key="1">
    <source>
        <dbReference type="SAM" id="Phobius"/>
    </source>
</evidence>
<feature type="transmembrane region" description="Helical" evidence="1">
    <location>
        <begin position="71"/>
        <end position="94"/>
    </location>
</feature>
<feature type="transmembrane region" description="Helical" evidence="1">
    <location>
        <begin position="41"/>
        <end position="59"/>
    </location>
</feature>
<dbReference type="RefSeq" id="WP_266350348.1">
    <property type="nucleotide sequence ID" value="NZ_JAPKNG010000005.1"/>
</dbReference>
<accession>A0ABU0HB27</accession>
<sequence length="122" mass="13283">MMPKISQWFIKSAIIYLIIGMCGGILMGMKQDFTLAPAHAHLNLIGWVTLALMGLYYNVHPLKAAGSLARIQFWVSTVGVWIMIPGLALTLMQIAPGELLTILGSIVTLAGVVLFAINVFRD</sequence>
<feature type="transmembrane region" description="Helical" evidence="1">
    <location>
        <begin position="100"/>
        <end position="120"/>
    </location>
</feature>
<organism evidence="2 3">
    <name type="scientific">Kaistia dalseonensis</name>
    <dbReference type="NCBI Taxonomy" id="410840"/>
    <lineage>
        <taxon>Bacteria</taxon>
        <taxon>Pseudomonadati</taxon>
        <taxon>Pseudomonadota</taxon>
        <taxon>Alphaproteobacteria</taxon>
        <taxon>Hyphomicrobiales</taxon>
        <taxon>Kaistiaceae</taxon>
        <taxon>Kaistia</taxon>
    </lineage>
</organism>
<keyword evidence="1" id="KW-0812">Transmembrane</keyword>
<protein>
    <submittedName>
        <fullName evidence="2">Cbb3-type cytochrome oxidase subunit 1</fullName>
    </submittedName>
</protein>
<dbReference type="EMBL" id="JAUSVO010000005">
    <property type="protein sequence ID" value="MDQ0439470.1"/>
    <property type="molecule type" value="Genomic_DNA"/>
</dbReference>
<feature type="transmembrane region" description="Helical" evidence="1">
    <location>
        <begin position="12"/>
        <end position="29"/>
    </location>
</feature>
<proteinExistence type="predicted"/>
<evidence type="ECO:0000313" key="2">
    <source>
        <dbReference type="EMBL" id="MDQ0439470.1"/>
    </source>
</evidence>
<comment type="caution">
    <text evidence="2">The sequence shown here is derived from an EMBL/GenBank/DDBJ whole genome shotgun (WGS) entry which is preliminary data.</text>
</comment>
<keyword evidence="3" id="KW-1185">Reference proteome</keyword>
<name>A0ABU0HB27_9HYPH</name>
<keyword evidence="1" id="KW-1133">Transmembrane helix</keyword>
<dbReference type="InterPro" id="IPR036927">
    <property type="entry name" value="Cyt_c_oxase-like_su1_sf"/>
</dbReference>
<gene>
    <name evidence="2" type="ORF">QO014_003871</name>
</gene>
<dbReference type="Proteomes" id="UP001241603">
    <property type="component" value="Unassembled WGS sequence"/>
</dbReference>
<evidence type="ECO:0000313" key="3">
    <source>
        <dbReference type="Proteomes" id="UP001241603"/>
    </source>
</evidence>
<dbReference type="Gene3D" id="1.20.210.10">
    <property type="entry name" value="Cytochrome c oxidase-like, subunit I domain"/>
    <property type="match status" value="1"/>
</dbReference>
<keyword evidence="1" id="KW-0472">Membrane</keyword>
<reference evidence="2 3" key="1">
    <citation type="submission" date="2023-07" db="EMBL/GenBank/DDBJ databases">
        <title>Genomic Encyclopedia of Type Strains, Phase IV (KMG-IV): sequencing the most valuable type-strain genomes for metagenomic binning, comparative biology and taxonomic classification.</title>
        <authorList>
            <person name="Goeker M."/>
        </authorList>
    </citation>
    <scope>NUCLEOTIDE SEQUENCE [LARGE SCALE GENOMIC DNA]</scope>
    <source>
        <strain evidence="2 3">B6-8</strain>
    </source>
</reference>
<dbReference type="SUPFAM" id="SSF81442">
    <property type="entry name" value="Cytochrome c oxidase subunit I-like"/>
    <property type="match status" value="1"/>
</dbReference>